<dbReference type="PANTHER" id="PTHR23236">
    <property type="entry name" value="EUKARYOTIC TRANSLATION INITIATION FACTOR 4B/4H"/>
    <property type="match status" value="1"/>
</dbReference>
<dbReference type="Gene3D" id="3.30.70.330">
    <property type="match status" value="1"/>
</dbReference>
<evidence type="ECO:0000256" key="3">
    <source>
        <dbReference type="ARBA" id="ARBA00022884"/>
    </source>
</evidence>
<feature type="domain" description="RRM" evidence="7">
    <location>
        <begin position="1"/>
        <end position="52"/>
    </location>
</feature>
<reference evidence="8" key="1">
    <citation type="submission" date="2021-02" db="EMBL/GenBank/DDBJ databases">
        <authorList>
            <person name="Nowell W R."/>
        </authorList>
    </citation>
    <scope>NUCLEOTIDE SEQUENCE</scope>
</reference>
<comment type="caution">
    <text evidence="8">The sequence shown here is derived from an EMBL/GenBank/DDBJ whole genome shotgun (WGS) entry which is preliminary data.</text>
</comment>
<accession>A0A820ILF2</accession>
<gene>
    <name evidence="8" type="ORF">OKA104_LOCUS46777</name>
</gene>
<name>A0A820ILF2_9BILA</name>
<dbReference type="GO" id="GO:0005730">
    <property type="term" value="C:nucleolus"/>
    <property type="evidence" value="ECO:0007669"/>
    <property type="project" value="UniProtKB-SubCell"/>
</dbReference>
<dbReference type="InterPro" id="IPR035979">
    <property type="entry name" value="RBD_domain_sf"/>
</dbReference>
<dbReference type="PANTHER" id="PTHR23236:SF25">
    <property type="entry name" value="RNA-BINDING PROTEIN 34"/>
    <property type="match status" value="1"/>
</dbReference>
<keyword evidence="3 5" id="KW-0694">RNA-binding</keyword>
<protein>
    <recommendedName>
        <fullName evidence="7">RRM domain-containing protein</fullName>
    </recommendedName>
</protein>
<feature type="compositionally biased region" description="Basic residues" evidence="6">
    <location>
        <begin position="47"/>
        <end position="56"/>
    </location>
</feature>
<dbReference type="EMBL" id="CAJOAY010017525">
    <property type="protein sequence ID" value="CAF4312026.1"/>
    <property type="molecule type" value="Genomic_DNA"/>
</dbReference>
<dbReference type="InterPro" id="IPR000504">
    <property type="entry name" value="RRM_dom"/>
</dbReference>
<evidence type="ECO:0000256" key="4">
    <source>
        <dbReference type="ARBA" id="ARBA00023242"/>
    </source>
</evidence>
<evidence type="ECO:0000256" key="5">
    <source>
        <dbReference type="PROSITE-ProRule" id="PRU00176"/>
    </source>
</evidence>
<feature type="compositionally biased region" description="Basic residues" evidence="6">
    <location>
        <begin position="64"/>
        <end position="78"/>
    </location>
</feature>
<evidence type="ECO:0000313" key="9">
    <source>
        <dbReference type="Proteomes" id="UP000663881"/>
    </source>
</evidence>
<organism evidence="8 9">
    <name type="scientific">Adineta steineri</name>
    <dbReference type="NCBI Taxonomy" id="433720"/>
    <lineage>
        <taxon>Eukaryota</taxon>
        <taxon>Metazoa</taxon>
        <taxon>Spiralia</taxon>
        <taxon>Gnathifera</taxon>
        <taxon>Rotifera</taxon>
        <taxon>Eurotatoria</taxon>
        <taxon>Bdelloidea</taxon>
        <taxon>Adinetida</taxon>
        <taxon>Adinetidae</taxon>
        <taxon>Adineta</taxon>
    </lineage>
</organism>
<feature type="compositionally biased region" description="Basic residues" evidence="6">
    <location>
        <begin position="101"/>
        <end position="115"/>
    </location>
</feature>
<dbReference type="SUPFAM" id="SSF54928">
    <property type="entry name" value="RNA-binding domain, RBD"/>
    <property type="match status" value="1"/>
</dbReference>
<feature type="compositionally biased region" description="Basic and acidic residues" evidence="6">
    <location>
        <begin position="121"/>
        <end position="132"/>
    </location>
</feature>
<dbReference type="AlphaFoldDB" id="A0A820ILF2"/>
<dbReference type="PROSITE" id="PS50102">
    <property type="entry name" value="RRM"/>
    <property type="match status" value="1"/>
</dbReference>
<evidence type="ECO:0000259" key="7">
    <source>
        <dbReference type="PROSITE" id="PS50102"/>
    </source>
</evidence>
<sequence>LDVRLVRDRATSVGKGFGYVLFKDEASVSLALRMNGNCQVGNRQIRIKTAVKKAKPVKQNIPPKRYRPPNKKSHKKKSMPSDDTDGVQQGRVGKRPALILKKQKQKQNKKKKHLSIKTNNTHKDVIQLKKKS</sequence>
<evidence type="ECO:0000313" key="8">
    <source>
        <dbReference type="EMBL" id="CAF4312026.1"/>
    </source>
</evidence>
<comment type="similarity">
    <text evidence="2">Belongs to the RRM RBM34 family.</text>
</comment>
<dbReference type="GO" id="GO:0003723">
    <property type="term" value="F:RNA binding"/>
    <property type="evidence" value="ECO:0007669"/>
    <property type="project" value="UniProtKB-UniRule"/>
</dbReference>
<feature type="non-terminal residue" evidence="8">
    <location>
        <position position="1"/>
    </location>
</feature>
<evidence type="ECO:0000256" key="2">
    <source>
        <dbReference type="ARBA" id="ARBA00007077"/>
    </source>
</evidence>
<comment type="subcellular location">
    <subcellularLocation>
        <location evidence="1">Nucleus</location>
        <location evidence="1">Nucleolus</location>
    </subcellularLocation>
</comment>
<dbReference type="InterPro" id="IPR012677">
    <property type="entry name" value="Nucleotide-bd_a/b_plait_sf"/>
</dbReference>
<proteinExistence type="inferred from homology"/>
<feature type="region of interest" description="Disordered" evidence="6">
    <location>
        <begin position="47"/>
        <end position="132"/>
    </location>
</feature>
<evidence type="ECO:0000256" key="1">
    <source>
        <dbReference type="ARBA" id="ARBA00004604"/>
    </source>
</evidence>
<evidence type="ECO:0000256" key="6">
    <source>
        <dbReference type="SAM" id="MobiDB-lite"/>
    </source>
</evidence>
<dbReference type="Proteomes" id="UP000663881">
    <property type="component" value="Unassembled WGS sequence"/>
</dbReference>
<dbReference type="Pfam" id="PF00076">
    <property type="entry name" value="RRM_1"/>
    <property type="match status" value="1"/>
</dbReference>
<keyword evidence="4" id="KW-0539">Nucleus</keyword>